<keyword evidence="3 4" id="KW-0535">Nitrogen fixation</keyword>
<reference evidence="5 6" key="2">
    <citation type="journal article" date="2016" name="Genome Announc.">
        <title>Draft Genome Sequence of the N2-Fixing Cyanobacterium Nostoc piscinale CENA21, Isolated from the Brazilian Amazon Floodplain.</title>
        <authorList>
            <person name="Leao T."/>
            <person name="Guimaraes P.I."/>
            <person name="de Melo A.G."/>
            <person name="Ramos R.T."/>
            <person name="Leao P.N."/>
            <person name="Silva A."/>
            <person name="Fiore M.F."/>
            <person name="Schneider M.P."/>
        </authorList>
    </citation>
    <scope>NUCLEOTIDE SEQUENCE [LARGE SCALE GENOMIC DNA]</scope>
    <source>
        <strain evidence="5 6">CENA21</strain>
    </source>
</reference>
<dbReference type="NCBIfam" id="NF010702">
    <property type="entry name" value="PRK14102.1"/>
    <property type="match status" value="1"/>
</dbReference>
<sequence>MSKTIDEFKKLNDAEEYFQFFELPYDQKIVNVNRLHILKKFSQYIQEIDEQSADLTAEEKLNQYCLALQKAYEVFLESTPQEQKVFKVFKDKPKNVITLTELSSD</sequence>
<dbReference type="EMBL" id="CP012036">
    <property type="protein sequence ID" value="ALF53415.1"/>
    <property type="molecule type" value="Genomic_DNA"/>
</dbReference>
<dbReference type="HAMAP" id="MF_00529">
    <property type="entry name" value="NifW"/>
    <property type="match status" value="1"/>
</dbReference>
<reference evidence="6" key="1">
    <citation type="submission" date="2015-07" db="EMBL/GenBank/DDBJ databases">
        <title>Genome Of Nitrogen-Fixing Cyanobacterium Nostoc piscinale CENA21 From Solimoes/Amazon River Floodplain Sediments And Comparative Genomics To Uncover Biosynthetic Natural Products Potential.</title>
        <authorList>
            <person name="Leao T.F."/>
            <person name="Leao P.N."/>
            <person name="Guimaraes P.I."/>
            <person name="de Melo A.G.C."/>
            <person name="Ramos R.T.J."/>
            <person name="Silva A."/>
            <person name="Fiore M.F."/>
            <person name="Schneider M.P.C."/>
        </authorList>
    </citation>
    <scope>NUCLEOTIDE SEQUENCE [LARGE SCALE GENOMIC DNA]</scope>
    <source>
        <strain evidence="6">CENA21</strain>
    </source>
</reference>
<evidence type="ECO:0000313" key="5">
    <source>
        <dbReference type="EMBL" id="ALF53415.1"/>
    </source>
</evidence>
<dbReference type="InterPro" id="IPR004893">
    <property type="entry name" value="NifW"/>
</dbReference>
<evidence type="ECO:0000256" key="4">
    <source>
        <dbReference type="HAMAP-Rule" id="MF_00529"/>
    </source>
</evidence>
<organism evidence="5 6">
    <name type="scientific">Nostoc piscinale CENA21</name>
    <dbReference type="NCBI Taxonomy" id="224013"/>
    <lineage>
        <taxon>Bacteria</taxon>
        <taxon>Bacillati</taxon>
        <taxon>Cyanobacteriota</taxon>
        <taxon>Cyanophyceae</taxon>
        <taxon>Nostocales</taxon>
        <taxon>Nostocaceae</taxon>
        <taxon>Nostoc</taxon>
    </lineage>
</organism>
<dbReference type="PIRSF" id="PIRSF005790">
    <property type="entry name" value="NifW"/>
    <property type="match status" value="1"/>
</dbReference>
<keyword evidence="6" id="KW-1185">Reference proteome</keyword>
<dbReference type="AlphaFoldDB" id="A0A0M4SRH2"/>
<dbReference type="OrthoDB" id="9811868at2"/>
<comment type="similarity">
    <text evidence="2 4">Belongs to the NifW family.</text>
</comment>
<dbReference type="GO" id="GO:0009399">
    <property type="term" value="P:nitrogen fixation"/>
    <property type="evidence" value="ECO:0007669"/>
    <property type="project" value="UniProtKB-UniRule"/>
</dbReference>
<name>A0A0M4SRH2_9NOSO</name>
<comment type="function">
    <text evidence="1 4">May protect the nitrogenase Fe-Mo protein from oxidative damage.</text>
</comment>
<dbReference type="Proteomes" id="UP000062645">
    <property type="component" value="Chromosome"/>
</dbReference>
<gene>
    <name evidence="4 5" type="primary">nifW</name>
    <name evidence="5" type="ORF">ACX27_12085</name>
</gene>
<protein>
    <recommendedName>
        <fullName evidence="4">Nitrogenase-stabilizing/protective protein NifW</fullName>
    </recommendedName>
</protein>
<comment type="subunit">
    <text evidence="4">Homotrimer; associates with NifD.</text>
</comment>
<dbReference type="PATRIC" id="fig|224013.5.peg.2928"/>
<accession>A0A0M4SRH2</accession>
<evidence type="ECO:0000313" key="6">
    <source>
        <dbReference type="Proteomes" id="UP000062645"/>
    </source>
</evidence>
<evidence type="ECO:0000256" key="3">
    <source>
        <dbReference type="ARBA" id="ARBA00023231"/>
    </source>
</evidence>
<dbReference type="Pfam" id="PF03206">
    <property type="entry name" value="NifW"/>
    <property type="match status" value="1"/>
</dbReference>
<proteinExistence type="inferred from homology"/>
<evidence type="ECO:0000256" key="2">
    <source>
        <dbReference type="ARBA" id="ARBA00008351"/>
    </source>
</evidence>
<evidence type="ECO:0000256" key="1">
    <source>
        <dbReference type="ARBA" id="ARBA00002247"/>
    </source>
</evidence>
<dbReference type="RefSeq" id="WP_062292530.1">
    <property type="nucleotide sequence ID" value="NZ_CP012036.1"/>
</dbReference>
<dbReference type="KEGG" id="npz:ACX27_12085"/>
<dbReference type="STRING" id="224013.ACX27_12085"/>